<dbReference type="PIRSF" id="PIRSF000948">
    <property type="entry name" value="Sphingomy_PDE"/>
    <property type="match status" value="1"/>
</dbReference>
<protein>
    <recommendedName>
        <fullName evidence="12">Sphingomyelin phosphodiesterase</fullName>
    </recommendedName>
</protein>
<evidence type="ECO:0000256" key="2">
    <source>
        <dbReference type="ARBA" id="ARBA00008234"/>
    </source>
</evidence>
<dbReference type="Pfam" id="PF19272">
    <property type="entry name" value="ASMase_C"/>
    <property type="match status" value="1"/>
</dbReference>
<dbReference type="EnsemblMetazoa" id="CapteT213629">
    <property type="protein sequence ID" value="CapteP213629"/>
    <property type="gene ID" value="CapteG213629"/>
</dbReference>
<dbReference type="Gene3D" id="3.60.21.10">
    <property type="match status" value="1"/>
</dbReference>
<feature type="chain" id="PRO_5008788894" description="Sphingomyelin phosphodiesterase" evidence="15">
    <location>
        <begin position="20"/>
        <end position="596"/>
    </location>
</feature>
<evidence type="ECO:0000259" key="16">
    <source>
        <dbReference type="PROSITE" id="PS50015"/>
    </source>
</evidence>
<evidence type="ECO:0000256" key="3">
    <source>
        <dbReference type="ARBA" id="ARBA00022525"/>
    </source>
</evidence>
<evidence type="ECO:0000256" key="12">
    <source>
        <dbReference type="PIRNR" id="PIRNR000948"/>
    </source>
</evidence>
<dbReference type="EMBL" id="KB293180">
    <property type="protein sequence ID" value="ELU16409.1"/>
    <property type="molecule type" value="Genomic_DNA"/>
</dbReference>
<dbReference type="GO" id="GO:0006685">
    <property type="term" value="P:sphingomyelin catabolic process"/>
    <property type="evidence" value="ECO:0007669"/>
    <property type="project" value="UniProtKB-UniRule"/>
</dbReference>
<dbReference type="PANTHER" id="PTHR10340:SF34">
    <property type="entry name" value="SPHINGOMYELIN PHOSPHODIESTERASE"/>
    <property type="match status" value="1"/>
</dbReference>
<feature type="binding site" evidence="13">
    <location>
        <position position="306"/>
    </location>
    <ligand>
        <name>Zn(2+)</name>
        <dbReference type="ChEBI" id="CHEBI:29105"/>
        <label>2</label>
    </ligand>
</feature>
<evidence type="ECO:0000256" key="1">
    <source>
        <dbReference type="ARBA" id="ARBA00004613"/>
    </source>
</evidence>
<dbReference type="InterPro" id="IPR045473">
    <property type="entry name" value="ASM_C"/>
</dbReference>
<evidence type="ECO:0000256" key="9">
    <source>
        <dbReference type="ARBA" id="ARBA00023180"/>
    </source>
</evidence>
<dbReference type="CDD" id="cd00842">
    <property type="entry name" value="MPP_ASMase"/>
    <property type="match status" value="1"/>
</dbReference>
<evidence type="ECO:0000313" key="17">
    <source>
        <dbReference type="EMBL" id="ELU16409.1"/>
    </source>
</evidence>
<feature type="binding site" evidence="13">
    <location>
        <position position="448"/>
    </location>
    <ligand>
        <name>Zn(2+)</name>
        <dbReference type="ChEBI" id="CHEBI:29105"/>
        <label>2</label>
    </ligand>
</feature>
<dbReference type="InterPro" id="IPR011160">
    <property type="entry name" value="Sphingomy_PDE"/>
</dbReference>
<evidence type="ECO:0000313" key="18">
    <source>
        <dbReference type="EnsemblMetazoa" id="CapteP213629"/>
    </source>
</evidence>
<dbReference type="InterPro" id="IPR004843">
    <property type="entry name" value="Calcineurin-like_PHP"/>
</dbReference>
<evidence type="ECO:0000256" key="15">
    <source>
        <dbReference type="SAM" id="SignalP"/>
    </source>
</evidence>
<reference evidence="17 19" key="2">
    <citation type="journal article" date="2013" name="Nature">
        <title>Insights into bilaterian evolution from three spiralian genomes.</title>
        <authorList>
            <person name="Simakov O."/>
            <person name="Marletaz F."/>
            <person name="Cho S.J."/>
            <person name="Edsinger-Gonzales E."/>
            <person name="Havlak P."/>
            <person name="Hellsten U."/>
            <person name="Kuo D.H."/>
            <person name="Larsson T."/>
            <person name="Lv J."/>
            <person name="Arendt D."/>
            <person name="Savage R."/>
            <person name="Osoegawa K."/>
            <person name="de Jong P."/>
            <person name="Grimwood J."/>
            <person name="Chapman J.A."/>
            <person name="Shapiro H."/>
            <person name="Aerts A."/>
            <person name="Otillar R.P."/>
            <person name="Terry A.Y."/>
            <person name="Boore J.L."/>
            <person name="Grigoriev I.V."/>
            <person name="Lindberg D.R."/>
            <person name="Seaver E.C."/>
            <person name="Weisblat D.A."/>
            <person name="Putnam N.H."/>
            <person name="Rokhsar D.S."/>
        </authorList>
    </citation>
    <scope>NUCLEOTIDE SEQUENCE</scope>
    <source>
        <strain evidence="17 19">I ESC-2004</strain>
    </source>
</reference>
<evidence type="ECO:0000256" key="6">
    <source>
        <dbReference type="ARBA" id="ARBA00022801"/>
    </source>
</evidence>
<evidence type="ECO:0000256" key="5">
    <source>
        <dbReference type="ARBA" id="ARBA00022729"/>
    </source>
</evidence>
<dbReference type="EMBL" id="AMQN01000614">
    <property type="status" value="NOT_ANNOTATED_CDS"/>
    <property type="molecule type" value="Genomic_DNA"/>
</dbReference>
<evidence type="ECO:0000256" key="10">
    <source>
        <dbReference type="ARBA" id="ARBA00023295"/>
    </source>
</evidence>
<dbReference type="GO" id="GO:0005764">
    <property type="term" value="C:lysosome"/>
    <property type="evidence" value="ECO:0007669"/>
    <property type="project" value="TreeGrafter"/>
</dbReference>
<dbReference type="HOGENOM" id="CLU_014743_3_1_1"/>
<comment type="subcellular location">
    <subcellularLocation>
        <location evidence="1">Secreted</location>
    </subcellularLocation>
</comment>
<feature type="binding site" evidence="13">
    <location>
        <position position="202"/>
    </location>
    <ligand>
        <name>Zn(2+)</name>
        <dbReference type="ChEBI" id="CHEBI:29105"/>
        <label>1</label>
    </ligand>
</feature>
<sequence>MTAHWFFLVLLAGTPWVNGQSGHSLAELELYPIIGRLLDNLPEYLTMMTSDELDVPFWEPEDAIQLQEDLEEVLPLNEDCNTCRAGILALQALVKPGNSYEDLKNLTMQLCYEVVPPYDPDLLCEGALDNYGPHVVYIMNVTSKTPLEICLQINQCYPGDTNETASVVFPSEPNLSDHITNSARSKEDLEGALRVLHITDIHVDEFYSVGAATDCDMPLCCRRNYYGEGYAERWGSYQCNIPYRTLDVYLEQLTALEPDIIIYTGDSPPHTVWLETQAGQLNVSEQTADYFRKYFPGVPAFTSIGNHEMYPTNLYYIDRPEIQELNTEMARYWEDLSGFTEEQLDTMAAAGYYSILVRPGLRVMNWNSNYAPSDNFYNILNDEDAPEYVEMKDYFISELTKARENGEKVLMIGHHPTGSRGTTDYDSFFINNLMAEFGDIIIFYLVGHNHSDELKLYSDLDTLEPRVVAYSGASMTTYTDRNPSAKLFFIDSETFEPLDASAFFINIAEYGGSEKPMVEFTYSYREEYDMEDLSAQSMKDFIDRLGSDPELLWKYRYNANTRFADPGTCDEDCLNRLLCQILNPVHELDRACRSLI</sequence>
<dbReference type="AlphaFoldDB" id="R7VCP8"/>
<dbReference type="SUPFAM" id="SSF47862">
    <property type="entry name" value="Saposin"/>
    <property type="match status" value="1"/>
</dbReference>
<evidence type="ECO:0000256" key="4">
    <source>
        <dbReference type="ARBA" id="ARBA00022723"/>
    </source>
</evidence>
<dbReference type="PANTHER" id="PTHR10340">
    <property type="entry name" value="SPHINGOMYELIN PHOSPHODIESTERASE"/>
    <property type="match status" value="1"/>
</dbReference>
<dbReference type="GO" id="GO:0005615">
    <property type="term" value="C:extracellular space"/>
    <property type="evidence" value="ECO:0007669"/>
    <property type="project" value="TreeGrafter"/>
</dbReference>
<feature type="binding site" evidence="13">
    <location>
        <position position="414"/>
    </location>
    <ligand>
        <name>Zn(2+)</name>
        <dbReference type="ChEBI" id="CHEBI:29105"/>
        <label>2</label>
    </ligand>
</feature>
<comment type="catalytic activity">
    <reaction evidence="11">
        <text>a sphingomyelin + H2O = phosphocholine + an N-acylsphing-4-enine + H(+)</text>
        <dbReference type="Rhea" id="RHEA:19253"/>
        <dbReference type="ChEBI" id="CHEBI:15377"/>
        <dbReference type="ChEBI" id="CHEBI:15378"/>
        <dbReference type="ChEBI" id="CHEBI:17636"/>
        <dbReference type="ChEBI" id="CHEBI:52639"/>
        <dbReference type="ChEBI" id="CHEBI:295975"/>
        <dbReference type="EC" id="3.1.4.12"/>
    </reaction>
    <physiologicalReaction direction="left-to-right" evidence="11">
        <dbReference type="Rhea" id="RHEA:19254"/>
    </physiologicalReaction>
</comment>
<dbReference type="InterPro" id="IPR008139">
    <property type="entry name" value="SaposinB_dom"/>
</dbReference>
<reference evidence="19" key="1">
    <citation type="submission" date="2012-12" db="EMBL/GenBank/DDBJ databases">
        <authorList>
            <person name="Hellsten U."/>
            <person name="Grimwood J."/>
            <person name="Chapman J.A."/>
            <person name="Shapiro H."/>
            <person name="Aerts A."/>
            <person name="Otillar R.P."/>
            <person name="Terry A.Y."/>
            <person name="Boore J.L."/>
            <person name="Simakov O."/>
            <person name="Marletaz F."/>
            <person name="Cho S.-J."/>
            <person name="Edsinger-Gonzales E."/>
            <person name="Havlak P."/>
            <person name="Kuo D.-H."/>
            <person name="Larsson T."/>
            <person name="Lv J."/>
            <person name="Arendt D."/>
            <person name="Savage R."/>
            <person name="Osoegawa K."/>
            <person name="de Jong P."/>
            <person name="Lindberg D.R."/>
            <person name="Seaver E.C."/>
            <person name="Weisblat D.A."/>
            <person name="Putnam N.H."/>
            <person name="Grigoriev I.V."/>
            <person name="Rokhsar D.S."/>
        </authorList>
    </citation>
    <scope>NUCLEOTIDE SEQUENCE</scope>
    <source>
        <strain evidence="19">I ESC-2004</strain>
    </source>
</reference>
<evidence type="ECO:0000256" key="7">
    <source>
        <dbReference type="ARBA" id="ARBA00022833"/>
    </source>
</evidence>
<dbReference type="SUPFAM" id="SSF56300">
    <property type="entry name" value="Metallo-dependent phosphatases"/>
    <property type="match status" value="1"/>
</dbReference>
<dbReference type="GO" id="GO:0016020">
    <property type="term" value="C:membrane"/>
    <property type="evidence" value="ECO:0007669"/>
    <property type="project" value="GOC"/>
</dbReference>
<accession>R7VCP8</accession>
<feature type="binding site" evidence="13">
    <location>
        <position position="200"/>
    </location>
    <ligand>
        <name>Zn(2+)</name>
        <dbReference type="ChEBI" id="CHEBI:29105"/>
        <label>1</label>
    </ligand>
</feature>
<dbReference type="Proteomes" id="UP000014760">
    <property type="component" value="Unassembled WGS sequence"/>
</dbReference>
<feature type="disulfide bond" evidence="14">
    <location>
        <begin position="111"/>
        <end position="124"/>
    </location>
</feature>
<dbReference type="Gene3D" id="1.10.225.10">
    <property type="entry name" value="Saposin-like"/>
    <property type="match status" value="1"/>
</dbReference>
<evidence type="ECO:0000256" key="14">
    <source>
        <dbReference type="PIRSR" id="PIRSR000948-2"/>
    </source>
</evidence>
<feature type="binding site" evidence="13">
    <location>
        <position position="266"/>
    </location>
    <ligand>
        <name>Zn(2+)</name>
        <dbReference type="ChEBI" id="CHEBI:29105"/>
        <label>2</label>
    </ligand>
</feature>
<dbReference type="OMA" id="VWETSYE"/>
<name>R7VCP8_CAPTE</name>
<feature type="disulfide bond" evidence="14">
    <location>
        <begin position="215"/>
        <end position="220"/>
    </location>
</feature>
<keyword evidence="4 13" id="KW-0479">Metal-binding</keyword>
<feature type="binding site" evidence="13">
    <location>
        <position position="450"/>
    </location>
    <ligand>
        <name>Zn(2+)</name>
        <dbReference type="ChEBI" id="CHEBI:29105"/>
        <label>1</label>
    </ligand>
</feature>
<dbReference type="GO" id="GO:0046872">
    <property type="term" value="F:metal ion binding"/>
    <property type="evidence" value="ECO:0007669"/>
    <property type="project" value="UniProtKB-KW"/>
</dbReference>
<keyword evidence="7 13" id="KW-0862">Zinc</keyword>
<evidence type="ECO:0000256" key="11">
    <source>
        <dbReference type="ARBA" id="ARBA00047268"/>
    </source>
</evidence>
<evidence type="ECO:0000313" key="19">
    <source>
        <dbReference type="Proteomes" id="UP000014760"/>
    </source>
</evidence>
<dbReference type="GO" id="GO:0061750">
    <property type="term" value="F:acid sphingomyelin phosphodiesterase activity"/>
    <property type="evidence" value="ECO:0007669"/>
    <property type="project" value="TreeGrafter"/>
</dbReference>
<feature type="binding site" evidence="13">
    <location>
        <position position="266"/>
    </location>
    <ligand>
        <name>Zn(2+)</name>
        <dbReference type="ChEBI" id="CHEBI:29105"/>
        <label>1</label>
    </ligand>
</feature>
<keyword evidence="10 12" id="KW-0326">Glycosidase</keyword>
<reference evidence="18" key="3">
    <citation type="submission" date="2015-06" db="UniProtKB">
        <authorList>
            <consortium name="EnsemblMetazoa"/>
        </authorList>
    </citation>
    <scope>IDENTIFICATION</scope>
</reference>
<keyword evidence="5 15" id="KW-0732">Signal</keyword>
<dbReference type="InterPro" id="IPR029052">
    <property type="entry name" value="Metallo-depent_PP-like"/>
</dbReference>
<feature type="disulfide bond" evidence="14">
    <location>
        <begin position="569"/>
        <end position="573"/>
    </location>
</feature>
<proteinExistence type="inferred from homology"/>
<dbReference type="InterPro" id="IPR011001">
    <property type="entry name" value="Saposin-like"/>
</dbReference>
<dbReference type="STRING" id="283909.R7VCP8"/>
<keyword evidence="9" id="KW-0325">Glycoprotein</keyword>
<dbReference type="OrthoDB" id="6283087at2759"/>
<comment type="similarity">
    <text evidence="2 12">Belongs to the acid sphingomyelinase family.</text>
</comment>
<keyword evidence="19" id="KW-1185">Reference proteome</keyword>
<keyword evidence="8 14" id="KW-1015">Disulfide bond</keyword>
<comment type="function">
    <text evidence="12">Converts sphingomyelin to ceramide.</text>
</comment>
<keyword evidence="3" id="KW-0964">Secreted</keyword>
<dbReference type="GO" id="GO:0046513">
    <property type="term" value="P:ceramide biosynthetic process"/>
    <property type="evidence" value="ECO:0007669"/>
    <property type="project" value="TreeGrafter"/>
</dbReference>
<evidence type="ECO:0000256" key="13">
    <source>
        <dbReference type="PIRSR" id="PIRSR000948-1"/>
    </source>
</evidence>
<organism evidence="17">
    <name type="scientific">Capitella teleta</name>
    <name type="common">Polychaete worm</name>
    <dbReference type="NCBI Taxonomy" id="283909"/>
    <lineage>
        <taxon>Eukaryota</taxon>
        <taxon>Metazoa</taxon>
        <taxon>Spiralia</taxon>
        <taxon>Lophotrochozoa</taxon>
        <taxon>Annelida</taxon>
        <taxon>Polychaeta</taxon>
        <taxon>Sedentaria</taxon>
        <taxon>Scolecida</taxon>
        <taxon>Capitellidae</taxon>
        <taxon>Capitella</taxon>
    </lineage>
</organism>
<gene>
    <name evidence="17" type="ORF">CAPTEDRAFT_213629</name>
</gene>
<feature type="signal peptide" evidence="15">
    <location>
        <begin position="1"/>
        <end position="19"/>
    </location>
</feature>
<feature type="domain" description="Saposin B-type" evidence="16">
    <location>
        <begin position="76"/>
        <end position="160"/>
    </location>
</feature>
<keyword evidence="6 12" id="KW-0378">Hydrolase</keyword>
<dbReference type="Pfam" id="PF00149">
    <property type="entry name" value="Metallophos"/>
    <property type="match status" value="1"/>
</dbReference>
<feature type="disulfide bond" evidence="14">
    <location>
        <begin position="83"/>
        <end position="150"/>
    </location>
</feature>
<evidence type="ECO:0000256" key="8">
    <source>
        <dbReference type="ARBA" id="ARBA00023157"/>
    </source>
</evidence>
<dbReference type="InterPro" id="IPR041805">
    <property type="entry name" value="ASMase/PPN1_MPP"/>
</dbReference>
<feature type="disulfide bond" evidence="14">
    <location>
        <begin position="221"/>
        <end position="239"/>
    </location>
</feature>
<dbReference type="PROSITE" id="PS50015">
    <property type="entry name" value="SAP_B"/>
    <property type="match status" value="1"/>
</dbReference>
<comment type="cofactor">
    <cofactor evidence="13">
        <name>Zn(2+)</name>
        <dbReference type="ChEBI" id="CHEBI:29105"/>
    </cofactor>
    <text evidence="13">Binds 2 Zn(2+) ions per subunit.</text>
</comment>
<dbReference type="GO" id="GO:0016798">
    <property type="term" value="F:hydrolase activity, acting on glycosyl bonds"/>
    <property type="evidence" value="ECO:0007669"/>
    <property type="project" value="UniProtKB-KW"/>
</dbReference>